<keyword evidence="8" id="KW-0998">Cell outer membrane</keyword>
<sequence>MYKRFSKFHFLLKCVLIGFIPLSALSKVNLQIQGIKDSKLNDNVNLYVKMINKEEADGSLRYQGLIRDAIDKGLRAYGYYHSDVEFELSSKGKGQKDTLIAKVSLGEPVKIAGTEVNILGKGQQDKSFQKLQQKLPKEGSILNHETYEDYKSDLQKLALNRGYFDASFQLSRLEVMPSTHQAWWRLIFNSGERYGFGEVNFINSQIREDYLRNMISIEENEPYLISKLSSLTQSYNSSNWFSSVLLQPQIDNETKRVNVDVFLQPRKKNILDLGGGWASDVGPRLKLNWQKPWINSRGHSLNTSLYVSQPKQTLATTYKLPLLKNPLNYYYEISLGLENEKLNDTKVFGSTFSSLRYWNHPTGWQYSLGLQARYDSFEQGSFRNKTLLIYPTTSIHRTRLKGGLFPTWGDSQRLSFDIGRRFFISDVDFLRLYLSSAWIRTFADNHRFITRFEFGWLKTSNLDKMPPNLRFFAGGNRSIRGYGYKTIAPKNKKGQLIGGVRLLTGSLEYQYQVYPNWWAASFADAGLSANSFNPKELHYGAGIGIRWASPVGAVKFDIATPIRDRKSTKNIQFYIGLGAEL</sequence>
<dbReference type="Gene3D" id="3.10.20.310">
    <property type="entry name" value="membrane protein fhac"/>
    <property type="match status" value="3"/>
</dbReference>
<dbReference type="Pfam" id="PF17243">
    <property type="entry name" value="POTRA_TamA_1"/>
    <property type="match status" value="1"/>
</dbReference>
<dbReference type="GO" id="GO:0097347">
    <property type="term" value="C:TAM protein secretion complex"/>
    <property type="evidence" value="ECO:0007669"/>
    <property type="project" value="TreeGrafter"/>
</dbReference>
<feature type="domain" description="TamA POTRA" evidence="14">
    <location>
        <begin position="30"/>
        <end position="104"/>
    </location>
</feature>
<dbReference type="EMBL" id="MUYB01000007">
    <property type="protein sequence ID" value="OOS06494.1"/>
    <property type="molecule type" value="Genomic_DNA"/>
</dbReference>
<evidence type="ECO:0000256" key="7">
    <source>
        <dbReference type="ARBA" id="ARBA00023136"/>
    </source>
</evidence>
<dbReference type="InterPro" id="IPR000184">
    <property type="entry name" value="Bac_surfAg_D15"/>
</dbReference>
<dbReference type="STRING" id="123822.B0188_01845"/>
<dbReference type="PANTHER" id="PTHR12815:SF47">
    <property type="entry name" value="TRANSLOCATION AND ASSEMBLY MODULE SUBUNIT TAMA"/>
    <property type="match status" value="1"/>
</dbReference>
<evidence type="ECO:0000256" key="11">
    <source>
        <dbReference type="SAM" id="SignalP"/>
    </source>
</evidence>
<proteinExistence type="inferred from homology"/>
<evidence type="ECO:0000256" key="8">
    <source>
        <dbReference type="ARBA" id="ARBA00023237"/>
    </source>
</evidence>
<protein>
    <recommendedName>
        <fullName evidence="3">Translocation and assembly module subunit TamA</fullName>
    </recommendedName>
    <alternativeName>
        <fullName evidence="9">Autotransporter assembly factor TamA</fullName>
    </alternativeName>
</protein>
<dbReference type="InterPro" id="IPR039910">
    <property type="entry name" value="D15-like"/>
</dbReference>
<dbReference type="AlphaFoldDB" id="A0A1T0B8U6"/>
<evidence type="ECO:0000256" key="4">
    <source>
        <dbReference type="ARBA" id="ARBA00022452"/>
    </source>
</evidence>
<dbReference type="Gene3D" id="2.40.160.50">
    <property type="entry name" value="membrane protein fhac: a member of the omp85/tpsb transporter family"/>
    <property type="match status" value="1"/>
</dbReference>
<evidence type="ECO:0000313" key="15">
    <source>
        <dbReference type="EMBL" id="OOS06494.1"/>
    </source>
</evidence>
<feature type="signal peptide" evidence="11">
    <location>
        <begin position="1"/>
        <end position="26"/>
    </location>
</feature>
<dbReference type="Proteomes" id="UP000190023">
    <property type="component" value="Unassembled WGS sequence"/>
</dbReference>
<dbReference type="Pfam" id="PF07244">
    <property type="entry name" value="POTRA"/>
    <property type="match status" value="1"/>
</dbReference>
<evidence type="ECO:0000256" key="6">
    <source>
        <dbReference type="ARBA" id="ARBA00022729"/>
    </source>
</evidence>
<feature type="domain" description="Bacterial surface antigen (D15)" evidence="12">
    <location>
        <begin position="284"/>
        <end position="578"/>
    </location>
</feature>
<dbReference type="GO" id="GO:0009279">
    <property type="term" value="C:cell outer membrane"/>
    <property type="evidence" value="ECO:0007669"/>
    <property type="project" value="UniProtKB-SubCell"/>
</dbReference>
<keyword evidence="5" id="KW-0812">Transmembrane</keyword>
<evidence type="ECO:0000256" key="1">
    <source>
        <dbReference type="ARBA" id="ARBA00004442"/>
    </source>
</evidence>
<dbReference type="InterPro" id="IPR035243">
    <property type="entry name" value="TamA_POTRA_Dom_1"/>
</dbReference>
<dbReference type="PANTHER" id="PTHR12815">
    <property type="entry name" value="SORTING AND ASSEMBLY MACHINERY SAMM50 PROTEIN FAMILY MEMBER"/>
    <property type="match status" value="1"/>
</dbReference>
<keyword evidence="7" id="KW-0472">Membrane</keyword>
<feature type="domain" description="POTRA" evidence="13">
    <location>
        <begin position="195"/>
        <end position="264"/>
    </location>
</feature>
<evidence type="ECO:0000256" key="3">
    <source>
        <dbReference type="ARBA" id="ARBA00015419"/>
    </source>
</evidence>
<dbReference type="FunFam" id="3.10.20.310:FF:000008">
    <property type="entry name" value="Outer membrane protein, OMP85 family"/>
    <property type="match status" value="1"/>
</dbReference>
<evidence type="ECO:0000259" key="13">
    <source>
        <dbReference type="Pfam" id="PF07244"/>
    </source>
</evidence>
<keyword evidence="4" id="KW-1134">Transmembrane beta strand</keyword>
<dbReference type="OrthoDB" id="9803054at2"/>
<evidence type="ECO:0000259" key="12">
    <source>
        <dbReference type="Pfam" id="PF01103"/>
    </source>
</evidence>
<evidence type="ECO:0000256" key="2">
    <source>
        <dbReference type="ARBA" id="ARBA00010248"/>
    </source>
</evidence>
<evidence type="ECO:0000256" key="9">
    <source>
        <dbReference type="ARBA" id="ARBA00033063"/>
    </source>
</evidence>
<comment type="subcellular location">
    <subcellularLocation>
        <location evidence="1">Cell outer membrane</location>
    </subcellularLocation>
</comment>
<gene>
    <name evidence="15" type="ORF">B0188_01845</name>
</gene>
<organism evidence="15 16">
    <name type="scientific">[Haemophilus] felis</name>
    <dbReference type="NCBI Taxonomy" id="123822"/>
    <lineage>
        <taxon>Bacteria</taxon>
        <taxon>Pseudomonadati</taxon>
        <taxon>Pseudomonadota</taxon>
        <taxon>Gammaproteobacteria</taxon>
        <taxon>Pasteurellales</taxon>
        <taxon>Pasteurellaceae</taxon>
    </lineage>
</organism>
<keyword evidence="6 11" id="KW-0732">Signal</keyword>
<dbReference type="InterPro" id="IPR010827">
    <property type="entry name" value="BamA/TamA_POTRA"/>
</dbReference>
<dbReference type="Pfam" id="PF01103">
    <property type="entry name" value="Omp85"/>
    <property type="match status" value="1"/>
</dbReference>
<dbReference type="GO" id="GO:0009306">
    <property type="term" value="P:protein secretion"/>
    <property type="evidence" value="ECO:0007669"/>
    <property type="project" value="TreeGrafter"/>
</dbReference>
<comment type="similarity">
    <text evidence="2">Belongs to the TamA family.</text>
</comment>
<name>A0A1T0B8U6_9PAST</name>
<evidence type="ECO:0000259" key="14">
    <source>
        <dbReference type="Pfam" id="PF17243"/>
    </source>
</evidence>
<comment type="caution">
    <text evidence="15">The sequence shown here is derived from an EMBL/GenBank/DDBJ whole genome shotgun (WGS) entry which is preliminary data.</text>
</comment>
<feature type="chain" id="PRO_5012933312" description="Translocation and assembly module subunit TamA" evidence="11">
    <location>
        <begin position="27"/>
        <end position="581"/>
    </location>
</feature>
<evidence type="ECO:0000313" key="16">
    <source>
        <dbReference type="Proteomes" id="UP000190023"/>
    </source>
</evidence>
<reference evidence="15 16" key="1">
    <citation type="submission" date="2017-02" db="EMBL/GenBank/DDBJ databases">
        <title>Draft genome sequence of Haemophilus felis CCUG 31170 type strain.</title>
        <authorList>
            <person name="Engstrom-Jakobsson H."/>
            <person name="Salva-Serra F."/>
            <person name="Thorell K."/>
            <person name="Gonzales-Siles L."/>
            <person name="Karlsson R."/>
            <person name="Boulund F."/>
            <person name="Engstrand L."/>
            <person name="Kristiansson E."/>
            <person name="Moore E."/>
        </authorList>
    </citation>
    <scope>NUCLEOTIDE SEQUENCE [LARGE SCALE GENOMIC DNA]</scope>
    <source>
        <strain evidence="15 16">CCUG 31170</strain>
    </source>
</reference>
<evidence type="ECO:0000256" key="5">
    <source>
        <dbReference type="ARBA" id="ARBA00022692"/>
    </source>
</evidence>
<keyword evidence="16" id="KW-1185">Reference proteome</keyword>
<accession>A0A1T0B8U6</accession>
<comment type="subunit">
    <text evidence="10">Interacts with TamB to form the translocation and assembly module (TAM).</text>
</comment>
<evidence type="ECO:0000256" key="10">
    <source>
        <dbReference type="ARBA" id="ARBA00093548"/>
    </source>
</evidence>